<evidence type="ECO:0000313" key="4">
    <source>
        <dbReference type="Proteomes" id="UP000026988"/>
    </source>
</evidence>
<dbReference type="Proteomes" id="UP000026988">
    <property type="component" value="Genome"/>
</dbReference>
<reference evidence="4 5" key="1">
    <citation type="submission" date="2014-01" db="EMBL/GenBank/DDBJ databases">
        <title>Sulfur oxidation genes in diverse deep-sea viruses.</title>
        <authorList>
            <person name="Anantharaman K."/>
            <person name="Duhaime M.B."/>
            <person name="Breier J.A."/>
            <person name="Toner B.M."/>
            <person name="Dick G.J."/>
        </authorList>
    </citation>
    <scope>NUCLEOTIDE SEQUENCE [LARGE SCALE GENOMIC DNA]</scope>
    <source>
        <strain evidence="2 5">KiloMoana</strain>
        <strain evidence="3">TahiMoana</strain>
    </source>
</reference>
<dbReference type="SUPFAM" id="SSF47807">
    <property type="entry name" value="5' to 3' exonuclease, C-terminal subdomain"/>
    <property type="match status" value="1"/>
</dbReference>
<protein>
    <submittedName>
        <fullName evidence="3">Exonuclease</fullName>
    </submittedName>
</protein>
<evidence type="ECO:0000313" key="5">
    <source>
        <dbReference type="Proteomes" id="UP000242360"/>
    </source>
</evidence>
<evidence type="ECO:0000259" key="1">
    <source>
        <dbReference type="Pfam" id="PF02739"/>
    </source>
</evidence>
<dbReference type="GO" id="GO:0004527">
    <property type="term" value="F:exonuclease activity"/>
    <property type="evidence" value="ECO:0007669"/>
    <property type="project" value="UniProtKB-KW"/>
</dbReference>
<keyword evidence="3" id="KW-0378">Hydrolase</keyword>
<dbReference type="SUPFAM" id="SSF88723">
    <property type="entry name" value="PIN domain-like"/>
    <property type="match status" value="1"/>
</dbReference>
<dbReference type="KEGG" id="vg:26673040"/>
<dbReference type="OrthoDB" id="6588at10239"/>
<evidence type="ECO:0000313" key="3">
    <source>
        <dbReference type="EMBL" id="AIA83230.1"/>
    </source>
</evidence>
<dbReference type="InterPro" id="IPR029060">
    <property type="entry name" value="PIN-like_dom_sf"/>
</dbReference>
<dbReference type="InterPro" id="IPR020046">
    <property type="entry name" value="5-3_exonucl_a-hlix_arch_N"/>
</dbReference>
<dbReference type="RefSeq" id="YP_009042150.1">
    <property type="nucleotide sequence ID" value="NC_024329.1"/>
</dbReference>
<evidence type="ECO:0000313" key="2">
    <source>
        <dbReference type="EMBL" id="AIA83181.1"/>
    </source>
</evidence>
<dbReference type="Pfam" id="PF02739">
    <property type="entry name" value="5_3_exonuc_N"/>
    <property type="match status" value="1"/>
</dbReference>
<name>A0A060BH43_9CAUD</name>
<dbReference type="InterPro" id="IPR036279">
    <property type="entry name" value="5-3_exonuclease_C_sf"/>
</dbReference>
<feature type="domain" description="5'-3' exonuclease alpha-helical arch N-terminal" evidence="1">
    <location>
        <begin position="4"/>
        <end position="142"/>
    </location>
</feature>
<keyword evidence="3" id="KW-0540">Nuclease</keyword>
<proteinExistence type="predicted"/>
<dbReference type="EMBL" id="KJ183193">
    <property type="protein sequence ID" value="AIA83230.1"/>
    <property type="molecule type" value="Genomic_DNA"/>
</dbReference>
<keyword evidence="3" id="KW-0269">Exonuclease</keyword>
<organism evidence="3 4">
    <name type="scientific">Lauvirus lau218</name>
    <dbReference type="NCBI Taxonomy" id="1465639"/>
    <lineage>
        <taxon>Viruses</taxon>
        <taxon>Duplodnaviria</taxon>
        <taxon>Heunggongvirae</taxon>
        <taxon>Uroviricota</taxon>
        <taxon>Caudoviricetes</taxon>
        <taxon>Autographivirales</taxon>
        <taxon>Lauvirus</taxon>
    </lineage>
</organism>
<sequence length="248" mass="28720">MKALIDADSLLYKACSVNQEVIEWDEDTITVIIDFDATKTTFNRYINEITDETDTNESLLVFSPKRTFRYDVLPTYKHNRKPQKHPLQLIGKLKEFALNKYNSINCEYIEADDYCVAEMYKFPTKYILCHIDKDLDQAPGNHYNYNKKISYIVNKKDAKMFFYIQTLTGDTVDGYKGCPGIGIKRAEKLLEDVKDDDIWDVIVKAYNDKGLTEEDALQQAQVARMLRGREIDGLNEGELWQPKVKAKA</sequence>
<accession>A0A060BH43</accession>
<dbReference type="Proteomes" id="UP000242360">
    <property type="component" value="Segment"/>
</dbReference>
<dbReference type="Gene3D" id="1.10.150.20">
    <property type="entry name" value="5' to 3' exonuclease, C-terminal subdomain"/>
    <property type="match status" value="1"/>
</dbReference>
<dbReference type="Gene3D" id="3.40.50.1010">
    <property type="entry name" value="5'-nuclease"/>
    <property type="match status" value="1"/>
</dbReference>
<dbReference type="EMBL" id="KJ183192">
    <property type="protein sequence ID" value="AIA83181.1"/>
    <property type="molecule type" value="Genomic_DNA"/>
</dbReference>
<dbReference type="GeneID" id="26673040"/>